<evidence type="ECO:0000313" key="4">
    <source>
        <dbReference type="Proteomes" id="UP000502996"/>
    </source>
</evidence>
<dbReference type="EMBL" id="CP049257">
    <property type="protein sequence ID" value="QIG41800.1"/>
    <property type="molecule type" value="Genomic_DNA"/>
</dbReference>
<protein>
    <submittedName>
        <fullName evidence="3">Carboxypeptidase regulatory-like domain-containing protein</fullName>
    </submittedName>
</protein>
<dbReference type="RefSeq" id="WP_165228478.1">
    <property type="nucleotide sequence ID" value="NZ_CP049257.1"/>
</dbReference>
<dbReference type="GO" id="GO:0004180">
    <property type="term" value="F:carboxypeptidase activity"/>
    <property type="evidence" value="ECO:0007669"/>
    <property type="project" value="UniProtKB-KW"/>
</dbReference>
<reference evidence="3 4" key="1">
    <citation type="submission" date="2020-02" db="EMBL/GenBank/DDBJ databases">
        <title>Full genome sequence of Nocardioides sp. R-3366.</title>
        <authorList>
            <person name="Im W.-T."/>
        </authorList>
    </citation>
    <scope>NUCLEOTIDE SEQUENCE [LARGE SCALE GENOMIC DNA]</scope>
    <source>
        <strain evidence="3 4">R-3366</strain>
    </source>
</reference>
<proteinExistence type="predicted"/>
<organism evidence="3 4">
    <name type="scientific">Nocardioides anomalus</name>
    <dbReference type="NCBI Taxonomy" id="2712223"/>
    <lineage>
        <taxon>Bacteria</taxon>
        <taxon>Bacillati</taxon>
        <taxon>Actinomycetota</taxon>
        <taxon>Actinomycetes</taxon>
        <taxon>Propionibacteriales</taxon>
        <taxon>Nocardioidaceae</taxon>
        <taxon>Nocardioides</taxon>
    </lineage>
</organism>
<keyword evidence="3" id="KW-0121">Carboxypeptidase</keyword>
<dbReference type="GO" id="GO:0030246">
    <property type="term" value="F:carbohydrate binding"/>
    <property type="evidence" value="ECO:0007669"/>
    <property type="project" value="InterPro"/>
</dbReference>
<dbReference type="KEGG" id="nano:G5V58_02525"/>
<feature type="signal peptide" evidence="2">
    <location>
        <begin position="1"/>
        <end position="34"/>
    </location>
</feature>
<evidence type="ECO:0000313" key="3">
    <source>
        <dbReference type="EMBL" id="QIG41800.1"/>
    </source>
</evidence>
<keyword evidence="1 2" id="KW-0732">Signal</keyword>
<dbReference type="InterPro" id="IPR013784">
    <property type="entry name" value="Carb-bd-like_fold"/>
</dbReference>
<evidence type="ECO:0000256" key="2">
    <source>
        <dbReference type="SAM" id="SignalP"/>
    </source>
</evidence>
<gene>
    <name evidence="3" type="ORF">G5V58_02525</name>
</gene>
<dbReference type="SUPFAM" id="SSF49452">
    <property type="entry name" value="Starch-binding domain-like"/>
    <property type="match status" value="2"/>
</dbReference>
<keyword evidence="3" id="KW-0378">Hydrolase</keyword>
<keyword evidence="3" id="KW-0645">Protease</keyword>
<feature type="chain" id="PRO_5026233966" evidence="2">
    <location>
        <begin position="35"/>
        <end position="412"/>
    </location>
</feature>
<dbReference type="Gene3D" id="2.60.40.1120">
    <property type="entry name" value="Carboxypeptidase-like, regulatory domain"/>
    <property type="match status" value="2"/>
</dbReference>
<evidence type="ECO:0000256" key="1">
    <source>
        <dbReference type="ARBA" id="ARBA00022729"/>
    </source>
</evidence>
<dbReference type="PANTHER" id="PTHR23303">
    <property type="entry name" value="CARBOXYPEPTIDASE REGULATORY REGION-CONTAINING"/>
    <property type="match status" value="1"/>
</dbReference>
<dbReference type="AlphaFoldDB" id="A0A6G6W9T4"/>
<dbReference type="PANTHER" id="PTHR23303:SF14">
    <property type="entry name" value="BOS COMPLEX SUBUNIT NOMO1-RELATED"/>
    <property type="match status" value="1"/>
</dbReference>
<sequence>MDPSRRTRALALLTLLLALLAPALVALGSAPAEAATGRVRGTITGAHGDTNPKVKVSWFTEDWTYLGARKARGGGYSLVLEPGTYHLQFTDQRPAYDVEKYYPADVTVTVSSGATAIKNVRLRTGAAIGGVVTAGGKPAGGARIVAANKEQNSFETTANKQGEYALGGLPPGSYSIFTYDRRKQFVGKSTYLPRMKAGTFKKTNVKLTTKAGRFVVDLYAGDQPYPDVAFVTAVSKSNGQFWTEKAAHGSVTFSGLYPGKYTLVIPGAGGYLGGTLPVTGKVKKGRTSFGTLRLTRPGASVGGAVVDSKDASKPLSPVAVSLYDGTGALVASGTTAADGTFTVGGQLDTASGLTLVAQPSGGTAPYLRGAAYCKFGTTTIPGISVTAGQVTPLGVLSLPHLAGADQDASCQP</sequence>
<accession>A0A6G6W9T4</accession>
<keyword evidence="4" id="KW-1185">Reference proteome</keyword>
<dbReference type="Proteomes" id="UP000502996">
    <property type="component" value="Chromosome"/>
</dbReference>
<dbReference type="InterPro" id="IPR051417">
    <property type="entry name" value="SDr/BOS_complex"/>
</dbReference>
<name>A0A6G6W9T4_9ACTN</name>